<dbReference type="InterPro" id="IPR001182">
    <property type="entry name" value="FtsW/RodA"/>
</dbReference>
<evidence type="ECO:0000256" key="9">
    <source>
        <dbReference type="ARBA" id="ARBA00023136"/>
    </source>
</evidence>
<feature type="transmembrane region" description="Helical" evidence="11">
    <location>
        <begin position="12"/>
        <end position="36"/>
    </location>
</feature>
<dbReference type="Pfam" id="PF01098">
    <property type="entry name" value="FTSW_RODA_SPOVE"/>
    <property type="match status" value="1"/>
</dbReference>
<dbReference type="Proteomes" id="UP000035648">
    <property type="component" value="Chromosome"/>
</dbReference>
<comment type="subcellular location">
    <subcellularLocation>
        <location evidence="11">Cell membrane</location>
        <topology evidence="11">Multi-pass membrane protein</topology>
    </subcellularLocation>
    <subcellularLocation>
        <location evidence="1">Membrane</location>
        <topology evidence="1">Multi-pass membrane protein</topology>
    </subcellularLocation>
</comment>
<keyword evidence="10 11" id="KW-0961">Cell wall biogenesis/degradation</keyword>
<proteinExistence type="inferred from homology"/>
<organism evidence="12 13">
    <name type="scientific">Berkelbacteria bacterium GW2011_GWE1_39_12</name>
    <dbReference type="NCBI Taxonomy" id="1618337"/>
    <lineage>
        <taxon>Bacteria</taxon>
        <taxon>Candidatus Berkelbacteria</taxon>
    </lineage>
</organism>
<dbReference type="GO" id="GO:0009252">
    <property type="term" value="P:peptidoglycan biosynthetic process"/>
    <property type="evidence" value="ECO:0007669"/>
    <property type="project" value="UniProtKB-UniRule"/>
</dbReference>
<dbReference type="GO" id="GO:0008360">
    <property type="term" value="P:regulation of cell shape"/>
    <property type="evidence" value="ECO:0007669"/>
    <property type="project" value="UniProtKB-KW"/>
</dbReference>
<evidence type="ECO:0000256" key="11">
    <source>
        <dbReference type="HAMAP-Rule" id="MF_02079"/>
    </source>
</evidence>
<accession>A0A0G4B220</accession>
<evidence type="ECO:0000256" key="2">
    <source>
        <dbReference type="ARBA" id="ARBA00022475"/>
    </source>
</evidence>
<keyword evidence="7 11" id="KW-0573">Peptidoglycan synthesis</keyword>
<dbReference type="GO" id="GO:0005886">
    <property type="term" value="C:plasma membrane"/>
    <property type="evidence" value="ECO:0007669"/>
    <property type="project" value="UniProtKB-SubCell"/>
</dbReference>
<dbReference type="InterPro" id="IPR018365">
    <property type="entry name" value="Cell_cycle_FtsW-rel_CS"/>
</dbReference>
<evidence type="ECO:0000256" key="4">
    <source>
        <dbReference type="ARBA" id="ARBA00022679"/>
    </source>
</evidence>
<dbReference type="GO" id="GO:0008955">
    <property type="term" value="F:peptidoglycan glycosyltransferase activity"/>
    <property type="evidence" value="ECO:0007669"/>
    <property type="project" value="UniProtKB-UniRule"/>
</dbReference>
<name>A0A0G4B220_9BACT</name>
<evidence type="ECO:0000256" key="5">
    <source>
        <dbReference type="ARBA" id="ARBA00022692"/>
    </source>
</evidence>
<dbReference type="EMBL" id="CP011213">
    <property type="protein sequence ID" value="AKM81884.1"/>
    <property type="molecule type" value="Genomic_DNA"/>
</dbReference>
<comment type="function">
    <text evidence="11">Peptidoglycan polymerase that is essential for cell wall elongation.</text>
</comment>
<dbReference type="PATRIC" id="fig|1618337.4.peg.66"/>
<dbReference type="GO" id="GO:0015648">
    <property type="term" value="F:lipid-linked peptidoglycan transporter activity"/>
    <property type="evidence" value="ECO:0007669"/>
    <property type="project" value="TreeGrafter"/>
</dbReference>
<dbReference type="AlphaFoldDB" id="A0A0G4B220"/>
<feature type="transmembrane region" description="Helical" evidence="11">
    <location>
        <begin position="133"/>
        <end position="150"/>
    </location>
</feature>
<dbReference type="InterPro" id="IPR011923">
    <property type="entry name" value="RodA/MrdB"/>
</dbReference>
<keyword evidence="6 11" id="KW-0133">Cell shape</keyword>
<comment type="catalytic activity">
    <reaction evidence="11">
        <text>[GlcNAc-(1-&gt;4)-Mur2Ac(oyl-L-Ala-gamma-D-Glu-L-Lys-D-Ala-D-Ala)](n)-di-trans,octa-cis-undecaprenyl diphosphate + beta-D-GlcNAc-(1-&gt;4)-Mur2Ac(oyl-L-Ala-gamma-D-Glu-L-Lys-D-Ala-D-Ala)-di-trans,octa-cis-undecaprenyl diphosphate = [GlcNAc-(1-&gt;4)-Mur2Ac(oyl-L-Ala-gamma-D-Glu-L-Lys-D-Ala-D-Ala)](n+1)-di-trans,octa-cis-undecaprenyl diphosphate + di-trans,octa-cis-undecaprenyl diphosphate + H(+)</text>
        <dbReference type="Rhea" id="RHEA:23708"/>
        <dbReference type="Rhea" id="RHEA-COMP:9602"/>
        <dbReference type="Rhea" id="RHEA-COMP:9603"/>
        <dbReference type="ChEBI" id="CHEBI:15378"/>
        <dbReference type="ChEBI" id="CHEBI:58405"/>
        <dbReference type="ChEBI" id="CHEBI:60033"/>
        <dbReference type="ChEBI" id="CHEBI:78435"/>
        <dbReference type="EC" id="2.4.99.28"/>
    </reaction>
</comment>
<comment type="similarity">
    <text evidence="11">Belongs to the SEDS family. MrdB/RodA subfamily.</text>
</comment>
<dbReference type="HAMAP" id="MF_02079">
    <property type="entry name" value="PGT_RodA"/>
    <property type="match status" value="1"/>
</dbReference>
<evidence type="ECO:0000256" key="10">
    <source>
        <dbReference type="ARBA" id="ARBA00023316"/>
    </source>
</evidence>
<dbReference type="STRING" id="1618337.UT28_C0001G0065"/>
<dbReference type="NCBIfam" id="TIGR02210">
    <property type="entry name" value="rodA_shape"/>
    <property type="match status" value="1"/>
</dbReference>
<evidence type="ECO:0000256" key="6">
    <source>
        <dbReference type="ARBA" id="ARBA00022960"/>
    </source>
</evidence>
<sequence>MKLSRLKFTLGLDWSLFLLPLLLTGLGTAVIFSISYGTNSTLALNQIEFFLIGIAATVFLTYLDYRTLKGLSLVLYIIGVILLIAVLLIGSKSFGATRWIDLKFFQLQPSELFKIIILIVLAKFFSDWQELDLRKIIFILALVGVPTLLILRQPDLGTASVIFIGLLTVLFLSPIKKIYLIVALAIAVVISPLGWHYLKPYQQLRITSFINPSADPHGTGYNVSQAKIAVGSGGLWGTGLGKGSQSQLNFLPVSHTDFIFAGTAEATGFIGSTFLIILLILLVMRTINVAVIAKDNFGMYLSGGIAGIFLFQILVNIGMNLGIMPVTGIPLPFVSSGGSSMITNMAAIGILQSIYLRHRKITF</sequence>
<keyword evidence="4 11" id="KW-0808">Transferase</keyword>
<feature type="transmembrane region" description="Helical" evidence="11">
    <location>
        <begin position="296"/>
        <end position="317"/>
    </location>
</feature>
<dbReference type="PROSITE" id="PS00428">
    <property type="entry name" value="FTSW_RODA_SPOVE"/>
    <property type="match status" value="1"/>
</dbReference>
<dbReference type="PANTHER" id="PTHR30474:SF1">
    <property type="entry name" value="PEPTIDOGLYCAN GLYCOSYLTRANSFERASE MRDB"/>
    <property type="match status" value="1"/>
</dbReference>
<feature type="transmembrane region" description="Helical" evidence="11">
    <location>
        <begin position="70"/>
        <end position="90"/>
    </location>
</feature>
<evidence type="ECO:0000256" key="8">
    <source>
        <dbReference type="ARBA" id="ARBA00022989"/>
    </source>
</evidence>
<dbReference type="EC" id="2.4.99.28" evidence="11"/>
<reference evidence="12 13" key="1">
    <citation type="journal article" date="2015" name="Nature">
        <title>rRNA introns, odd ribosomes, and small enigmatic genomes across a large radiation of phyla.</title>
        <authorList>
            <person name="Brown C.T."/>
            <person name="Hug L.A."/>
            <person name="Thomas B.C."/>
            <person name="Sharon I."/>
            <person name="Castelle C.J."/>
            <person name="Singh A."/>
            <person name="Wilkins M.J."/>
            <person name="Williams K.H."/>
            <person name="Banfield J.F."/>
        </authorList>
    </citation>
    <scope>NUCLEOTIDE SEQUENCE [LARGE SCALE GENOMIC DNA]</scope>
</reference>
<dbReference type="KEGG" id="bbgw:UT28_C0001G0065"/>
<dbReference type="UniPathway" id="UPA00219"/>
<keyword evidence="2 11" id="KW-1003">Cell membrane</keyword>
<protein>
    <recommendedName>
        <fullName evidence="11">Peptidoglycan glycosyltransferase RodA</fullName>
        <shortName evidence="11">PGT</shortName>
        <ecNumber evidence="11">2.4.99.28</ecNumber>
    </recommendedName>
    <alternativeName>
        <fullName evidence="11">Cell elongation protein RodA</fullName>
    </alternativeName>
    <alternativeName>
        <fullName evidence="11">Cell wall polymerase</fullName>
    </alternativeName>
    <alternativeName>
        <fullName evidence="11">Peptidoglycan polymerase</fullName>
        <shortName evidence="11">PG polymerase</shortName>
    </alternativeName>
</protein>
<keyword evidence="3 11" id="KW-0328">Glycosyltransferase</keyword>
<dbReference type="GO" id="GO:0051301">
    <property type="term" value="P:cell division"/>
    <property type="evidence" value="ECO:0007669"/>
    <property type="project" value="InterPro"/>
</dbReference>
<feature type="transmembrane region" description="Helical" evidence="11">
    <location>
        <begin position="179"/>
        <end position="198"/>
    </location>
</feature>
<keyword evidence="8 11" id="KW-1133">Transmembrane helix</keyword>
<dbReference type="GO" id="GO:0032153">
    <property type="term" value="C:cell division site"/>
    <property type="evidence" value="ECO:0007669"/>
    <property type="project" value="TreeGrafter"/>
</dbReference>
<evidence type="ECO:0000313" key="12">
    <source>
        <dbReference type="EMBL" id="AKM81884.1"/>
    </source>
</evidence>
<feature type="transmembrane region" description="Helical" evidence="11">
    <location>
        <begin position="156"/>
        <end position="172"/>
    </location>
</feature>
<evidence type="ECO:0000256" key="1">
    <source>
        <dbReference type="ARBA" id="ARBA00004141"/>
    </source>
</evidence>
<feature type="transmembrane region" description="Helical" evidence="11">
    <location>
        <begin position="42"/>
        <end position="63"/>
    </location>
</feature>
<feature type="transmembrane region" description="Helical" evidence="11">
    <location>
        <begin position="110"/>
        <end position="126"/>
    </location>
</feature>
<dbReference type="PANTHER" id="PTHR30474">
    <property type="entry name" value="CELL CYCLE PROTEIN"/>
    <property type="match status" value="1"/>
</dbReference>
<keyword evidence="5 11" id="KW-0812">Transmembrane</keyword>
<evidence type="ECO:0000313" key="13">
    <source>
        <dbReference type="Proteomes" id="UP000035648"/>
    </source>
</evidence>
<evidence type="ECO:0000256" key="3">
    <source>
        <dbReference type="ARBA" id="ARBA00022676"/>
    </source>
</evidence>
<dbReference type="GO" id="GO:0071555">
    <property type="term" value="P:cell wall organization"/>
    <property type="evidence" value="ECO:0007669"/>
    <property type="project" value="UniProtKB-KW"/>
</dbReference>
<comment type="pathway">
    <text evidence="11">Cell wall biogenesis; peptidoglycan biosynthesis.</text>
</comment>
<evidence type="ECO:0000256" key="7">
    <source>
        <dbReference type="ARBA" id="ARBA00022984"/>
    </source>
</evidence>
<keyword evidence="9 11" id="KW-0472">Membrane</keyword>
<feature type="transmembrane region" description="Helical" evidence="11">
    <location>
        <begin position="337"/>
        <end position="356"/>
    </location>
</feature>
<feature type="transmembrane region" description="Helical" evidence="11">
    <location>
        <begin position="258"/>
        <end position="284"/>
    </location>
</feature>
<gene>
    <name evidence="11" type="primary">rodA</name>
    <name evidence="12" type="ORF">UT28_C0001G0065</name>
</gene>